<reference evidence="4 5" key="1">
    <citation type="journal article" date="2019" name="Int. J. Syst. Evol. Microbiol.">
        <title>The Global Catalogue of Microorganisms (GCM) 10K type strain sequencing project: providing services to taxonomists for standard genome sequencing and annotation.</title>
        <authorList>
            <consortium name="The Broad Institute Genomics Platform"/>
            <consortium name="The Broad Institute Genome Sequencing Center for Infectious Disease"/>
            <person name="Wu L."/>
            <person name="Ma J."/>
        </authorList>
    </citation>
    <scope>NUCLEOTIDE SEQUENCE [LARGE SCALE GENOMIC DNA]</scope>
    <source>
        <strain evidence="4 5">JCM 30072</strain>
    </source>
</reference>
<evidence type="ECO:0000259" key="3">
    <source>
        <dbReference type="Pfam" id="PF23600"/>
    </source>
</evidence>
<feature type="transmembrane region" description="Helical" evidence="2">
    <location>
        <begin position="119"/>
        <end position="141"/>
    </location>
</feature>
<feature type="compositionally biased region" description="Low complexity" evidence="1">
    <location>
        <begin position="247"/>
        <end position="274"/>
    </location>
</feature>
<sequence length="274" mass="29064">MTDLSEVYEGGRTVVNPQQRLLGMTIFAVGAVLVVGAIPIATTDLSSWFGLDLYGARQAAGVLAGLGVPAVFVGIFVVLPASNTTRAATAIGASLTVFGVALFSYAYPSRWLSNDPQFALGTIALYLAGALVTFWCLFVAVATFKTRDDPGGTARVEITEEGKIRVINPSDGGNRLFPGLAALACLATTPTGQSQHRPTTTHSPRRPRRTIPSSWRNRRVTVVPQPPRTQQSRTRSPNPHRPAVSRTHTVATAPTSSTSASTTSTFLTVATTRT</sequence>
<feature type="transmembrane region" description="Helical" evidence="2">
    <location>
        <begin position="61"/>
        <end position="81"/>
    </location>
</feature>
<feature type="compositionally biased region" description="Low complexity" evidence="1">
    <location>
        <begin position="188"/>
        <end position="202"/>
    </location>
</feature>
<comment type="caution">
    <text evidence="4">The sequence shown here is derived from an EMBL/GenBank/DDBJ whole genome shotgun (WGS) entry which is preliminary data.</text>
</comment>
<gene>
    <name evidence="4" type="ORF">ACFQQG_14460</name>
</gene>
<feature type="transmembrane region" description="Helical" evidence="2">
    <location>
        <begin position="21"/>
        <end position="41"/>
    </location>
</feature>
<name>A0ABD5W356_9EURY</name>
<keyword evidence="2" id="KW-1133">Transmembrane helix</keyword>
<feature type="transmembrane region" description="Helical" evidence="2">
    <location>
        <begin position="88"/>
        <end position="107"/>
    </location>
</feature>
<keyword evidence="2" id="KW-0812">Transmembrane</keyword>
<keyword evidence="5" id="KW-1185">Reference proteome</keyword>
<feature type="compositionally biased region" description="Polar residues" evidence="1">
    <location>
        <begin position="228"/>
        <end position="237"/>
    </location>
</feature>
<dbReference type="EMBL" id="JBHSZI010000001">
    <property type="protein sequence ID" value="MFC7059159.1"/>
    <property type="molecule type" value="Genomic_DNA"/>
</dbReference>
<feature type="region of interest" description="Disordered" evidence="1">
    <location>
        <begin position="188"/>
        <end position="274"/>
    </location>
</feature>
<organism evidence="4 5">
    <name type="scientific">Halovenus salina</name>
    <dbReference type="NCBI Taxonomy" id="1510225"/>
    <lineage>
        <taxon>Archaea</taxon>
        <taxon>Methanobacteriati</taxon>
        <taxon>Methanobacteriota</taxon>
        <taxon>Stenosarchaea group</taxon>
        <taxon>Halobacteria</taxon>
        <taxon>Halobacteriales</taxon>
        <taxon>Haloarculaceae</taxon>
        <taxon>Halovenus</taxon>
    </lineage>
</organism>
<dbReference type="RefSeq" id="WP_382186115.1">
    <property type="nucleotide sequence ID" value="NZ_JBHSZI010000001.1"/>
</dbReference>
<dbReference type="Proteomes" id="UP001596445">
    <property type="component" value="Unassembled WGS sequence"/>
</dbReference>
<dbReference type="InterPro" id="IPR055563">
    <property type="entry name" value="CdpA_N"/>
</dbReference>
<proteinExistence type="predicted"/>
<evidence type="ECO:0000313" key="5">
    <source>
        <dbReference type="Proteomes" id="UP001596445"/>
    </source>
</evidence>
<evidence type="ECO:0000313" key="4">
    <source>
        <dbReference type="EMBL" id="MFC7059159.1"/>
    </source>
</evidence>
<protein>
    <recommendedName>
        <fullName evidence="3">Cell division protein A N-terminal domain-containing protein</fullName>
    </recommendedName>
</protein>
<dbReference type="AlphaFoldDB" id="A0ABD5W356"/>
<keyword evidence="2" id="KW-0472">Membrane</keyword>
<feature type="domain" description="Cell division protein A N-terminal" evidence="3">
    <location>
        <begin position="2"/>
        <end position="150"/>
    </location>
</feature>
<evidence type="ECO:0000256" key="1">
    <source>
        <dbReference type="SAM" id="MobiDB-lite"/>
    </source>
</evidence>
<accession>A0ABD5W356</accession>
<evidence type="ECO:0000256" key="2">
    <source>
        <dbReference type="SAM" id="Phobius"/>
    </source>
</evidence>
<dbReference type="Pfam" id="PF23600">
    <property type="entry name" value="CdpA_N"/>
    <property type="match status" value="1"/>
</dbReference>